<comment type="cofactor">
    <cofactor evidence="1 14">
        <name>heme</name>
        <dbReference type="ChEBI" id="CHEBI:30413"/>
    </cofactor>
</comment>
<evidence type="ECO:0000256" key="5">
    <source>
        <dbReference type="ARBA" id="ARBA00010617"/>
    </source>
</evidence>
<dbReference type="AlphaFoldDB" id="A0AAV1IXP6"/>
<comment type="subcellular location">
    <subcellularLocation>
        <location evidence="4">Endoplasmic reticulum membrane</location>
        <topology evidence="4">Peripheral membrane protein</topology>
    </subcellularLocation>
    <subcellularLocation>
        <location evidence="3">Microsome membrane</location>
        <topology evidence="3">Peripheral membrane protein</topology>
    </subcellularLocation>
</comment>
<keyword evidence="12 15" id="KW-0503">Monooxygenase</keyword>
<dbReference type="PRINTS" id="PR00385">
    <property type="entry name" value="P450"/>
</dbReference>
<keyword evidence="9" id="KW-0492">Microsome</keyword>
<evidence type="ECO:0000313" key="17">
    <source>
        <dbReference type="Proteomes" id="UP001497472"/>
    </source>
</evidence>
<evidence type="ECO:0000256" key="3">
    <source>
        <dbReference type="ARBA" id="ARBA00004174"/>
    </source>
</evidence>
<protein>
    <recommendedName>
        <fullName evidence="18">Cytochrome P450</fullName>
    </recommendedName>
</protein>
<dbReference type="GO" id="GO:0016705">
    <property type="term" value="F:oxidoreductase activity, acting on paired donors, with incorporation or reduction of molecular oxygen"/>
    <property type="evidence" value="ECO:0007669"/>
    <property type="project" value="InterPro"/>
</dbReference>
<evidence type="ECO:0000256" key="7">
    <source>
        <dbReference type="ARBA" id="ARBA00022723"/>
    </source>
</evidence>
<dbReference type="GO" id="GO:0005789">
    <property type="term" value="C:endoplasmic reticulum membrane"/>
    <property type="evidence" value="ECO:0007669"/>
    <property type="project" value="UniProtKB-SubCell"/>
</dbReference>
<dbReference type="InterPro" id="IPR001128">
    <property type="entry name" value="Cyt_P450"/>
</dbReference>
<keyword evidence="7 14" id="KW-0479">Metal-binding</keyword>
<keyword evidence="6 14" id="KW-0349">Heme</keyword>
<dbReference type="PANTHER" id="PTHR24291">
    <property type="entry name" value="CYTOCHROME P450 FAMILY 4"/>
    <property type="match status" value="1"/>
</dbReference>
<keyword evidence="11 14" id="KW-0408">Iron</keyword>
<evidence type="ECO:0000256" key="2">
    <source>
        <dbReference type="ARBA" id="ARBA00003690"/>
    </source>
</evidence>
<keyword evidence="13" id="KW-0472">Membrane</keyword>
<dbReference type="InterPro" id="IPR017972">
    <property type="entry name" value="Cyt_P450_CS"/>
</dbReference>
<sequence length="465" mass="52800">MPTYPGRIPLLGNLSVLTNDPIETWEQIKKVTKFCYDNGNVVVFYVGMIPIYVVTDPDDCNTVLSSCMHKPGVLKSCGKRFLGNGLLVGPVAVWKDHRKLINPTFNQQVLDGFISIFNAQSRRLVDSWKSRVEKGAFDQLHCLEKNTLETICLTTAGVDITEQSDFNDKCLQAFRAVLSVIIKRGKNPLLYFDTLYDLTNLKKIEDSHVKITRALADKVLQQNNENRNSGADIDVYNNNNNTESKFKPFLQRLLDYKSTLSDEDIQDEMNNIIVTGFETSSAVVTFALLLLGTYSHMQEKCLDEIREVFGDSDRDVDKSDLPRLKYLEAVLKETLRLCPVAPITARIITHDLQLKNTVLRKGHICVTSLYGAMVNPHIWGPDFDKFVPERWLNPNLLPKNPNAFAAFGYGRRNCIGKVYAVMTMKVSLVHILRTYRVHGNYDNMFFKNQAINKPGCGYEISLELR</sequence>
<dbReference type="PRINTS" id="PR00463">
    <property type="entry name" value="EP450I"/>
</dbReference>
<evidence type="ECO:0000256" key="8">
    <source>
        <dbReference type="ARBA" id="ARBA00022824"/>
    </source>
</evidence>
<evidence type="ECO:0000256" key="9">
    <source>
        <dbReference type="ARBA" id="ARBA00022848"/>
    </source>
</evidence>
<evidence type="ECO:0008006" key="18">
    <source>
        <dbReference type="Google" id="ProtNLM"/>
    </source>
</evidence>
<comment type="caution">
    <text evidence="16">The sequence shown here is derived from an EMBL/GenBank/DDBJ whole genome shotgun (WGS) entry which is preliminary data.</text>
</comment>
<dbReference type="SUPFAM" id="SSF48264">
    <property type="entry name" value="Cytochrome P450"/>
    <property type="match status" value="1"/>
</dbReference>
<feature type="binding site" description="axial binding residue" evidence="14">
    <location>
        <position position="414"/>
    </location>
    <ligand>
        <name>heme</name>
        <dbReference type="ChEBI" id="CHEBI:30413"/>
    </ligand>
    <ligandPart>
        <name>Fe</name>
        <dbReference type="ChEBI" id="CHEBI:18248"/>
    </ligandPart>
</feature>
<name>A0AAV1IXP6_9NEOP</name>
<dbReference type="Gene3D" id="1.10.630.10">
    <property type="entry name" value="Cytochrome P450"/>
    <property type="match status" value="1"/>
</dbReference>
<evidence type="ECO:0000256" key="1">
    <source>
        <dbReference type="ARBA" id="ARBA00001971"/>
    </source>
</evidence>
<accession>A0AAV1IXP6</accession>
<evidence type="ECO:0000256" key="10">
    <source>
        <dbReference type="ARBA" id="ARBA00023002"/>
    </source>
</evidence>
<gene>
    <name evidence="16" type="ORF">LNINA_LOCUS1105</name>
</gene>
<dbReference type="GO" id="GO:0020037">
    <property type="term" value="F:heme binding"/>
    <property type="evidence" value="ECO:0007669"/>
    <property type="project" value="InterPro"/>
</dbReference>
<dbReference type="InterPro" id="IPR050196">
    <property type="entry name" value="Cytochrome_P450_Monoox"/>
</dbReference>
<dbReference type="PROSITE" id="PS00086">
    <property type="entry name" value="CYTOCHROME_P450"/>
    <property type="match status" value="1"/>
</dbReference>
<evidence type="ECO:0000256" key="4">
    <source>
        <dbReference type="ARBA" id="ARBA00004406"/>
    </source>
</evidence>
<dbReference type="GO" id="GO:0005506">
    <property type="term" value="F:iron ion binding"/>
    <property type="evidence" value="ECO:0007669"/>
    <property type="project" value="InterPro"/>
</dbReference>
<dbReference type="InterPro" id="IPR002401">
    <property type="entry name" value="Cyt_P450_E_grp-I"/>
</dbReference>
<dbReference type="InterPro" id="IPR036396">
    <property type="entry name" value="Cyt_P450_sf"/>
</dbReference>
<dbReference type="EMBL" id="CAVLEF010000002">
    <property type="protein sequence ID" value="CAK1541093.1"/>
    <property type="molecule type" value="Genomic_DNA"/>
</dbReference>
<comment type="function">
    <text evidence="2">May be involved in the metabolism of insect hormones and in the breakdown of synthetic insecticides.</text>
</comment>
<dbReference type="Proteomes" id="UP001497472">
    <property type="component" value="Unassembled WGS sequence"/>
</dbReference>
<evidence type="ECO:0000256" key="14">
    <source>
        <dbReference type="PIRSR" id="PIRSR602401-1"/>
    </source>
</evidence>
<dbReference type="Pfam" id="PF00067">
    <property type="entry name" value="p450"/>
    <property type="match status" value="1"/>
</dbReference>
<evidence type="ECO:0000256" key="11">
    <source>
        <dbReference type="ARBA" id="ARBA00023004"/>
    </source>
</evidence>
<comment type="similarity">
    <text evidence="5 15">Belongs to the cytochrome P450 family.</text>
</comment>
<reference evidence="16 17" key="1">
    <citation type="submission" date="2023-11" db="EMBL/GenBank/DDBJ databases">
        <authorList>
            <person name="Okamura Y."/>
        </authorList>
    </citation>
    <scope>NUCLEOTIDE SEQUENCE [LARGE SCALE GENOMIC DNA]</scope>
</reference>
<evidence type="ECO:0000256" key="15">
    <source>
        <dbReference type="RuleBase" id="RU000461"/>
    </source>
</evidence>
<evidence type="ECO:0000256" key="13">
    <source>
        <dbReference type="ARBA" id="ARBA00023136"/>
    </source>
</evidence>
<keyword evidence="10 15" id="KW-0560">Oxidoreductase</keyword>
<organism evidence="16 17">
    <name type="scientific">Leptosia nina</name>
    <dbReference type="NCBI Taxonomy" id="320188"/>
    <lineage>
        <taxon>Eukaryota</taxon>
        <taxon>Metazoa</taxon>
        <taxon>Ecdysozoa</taxon>
        <taxon>Arthropoda</taxon>
        <taxon>Hexapoda</taxon>
        <taxon>Insecta</taxon>
        <taxon>Pterygota</taxon>
        <taxon>Neoptera</taxon>
        <taxon>Endopterygota</taxon>
        <taxon>Lepidoptera</taxon>
        <taxon>Glossata</taxon>
        <taxon>Ditrysia</taxon>
        <taxon>Papilionoidea</taxon>
        <taxon>Pieridae</taxon>
        <taxon>Pierinae</taxon>
        <taxon>Leptosia</taxon>
    </lineage>
</organism>
<evidence type="ECO:0000313" key="16">
    <source>
        <dbReference type="EMBL" id="CAK1541093.1"/>
    </source>
</evidence>
<proteinExistence type="inferred from homology"/>
<dbReference type="PANTHER" id="PTHR24291:SF189">
    <property type="entry name" value="CYTOCHROME P450 4C3-RELATED"/>
    <property type="match status" value="1"/>
</dbReference>
<dbReference type="GO" id="GO:0004497">
    <property type="term" value="F:monooxygenase activity"/>
    <property type="evidence" value="ECO:0007669"/>
    <property type="project" value="UniProtKB-KW"/>
</dbReference>
<keyword evidence="17" id="KW-1185">Reference proteome</keyword>
<evidence type="ECO:0000256" key="12">
    <source>
        <dbReference type="ARBA" id="ARBA00023033"/>
    </source>
</evidence>
<keyword evidence="8" id="KW-0256">Endoplasmic reticulum</keyword>
<evidence type="ECO:0000256" key="6">
    <source>
        <dbReference type="ARBA" id="ARBA00022617"/>
    </source>
</evidence>